<dbReference type="AlphaFoldDB" id="A0A9P0TM57"/>
<sequence length="87" mass="9579">MKQFKGITNSLLTKNLALFSKSINNQESSCDKGAKEIWNWNNVRGVECNAAEQLHTLIAVNHLMKVRAPSRPALPAPLSVTPHVSGR</sequence>
<protein>
    <submittedName>
        <fullName evidence="1">Uncharacterized protein</fullName>
    </submittedName>
</protein>
<evidence type="ECO:0000313" key="1">
    <source>
        <dbReference type="EMBL" id="CAH4031094.1"/>
    </source>
</evidence>
<organism evidence="1 2">
    <name type="scientific">Pieris brassicae</name>
    <name type="common">White butterfly</name>
    <name type="synonym">Large white butterfly</name>
    <dbReference type="NCBI Taxonomy" id="7116"/>
    <lineage>
        <taxon>Eukaryota</taxon>
        <taxon>Metazoa</taxon>
        <taxon>Ecdysozoa</taxon>
        <taxon>Arthropoda</taxon>
        <taxon>Hexapoda</taxon>
        <taxon>Insecta</taxon>
        <taxon>Pterygota</taxon>
        <taxon>Neoptera</taxon>
        <taxon>Endopterygota</taxon>
        <taxon>Lepidoptera</taxon>
        <taxon>Glossata</taxon>
        <taxon>Ditrysia</taxon>
        <taxon>Papilionoidea</taxon>
        <taxon>Pieridae</taxon>
        <taxon>Pierinae</taxon>
        <taxon>Pieris</taxon>
    </lineage>
</organism>
<dbReference type="EMBL" id="CALOZG010000013">
    <property type="protein sequence ID" value="CAH4031094.1"/>
    <property type="molecule type" value="Genomic_DNA"/>
</dbReference>
<evidence type="ECO:0000313" key="2">
    <source>
        <dbReference type="Proteomes" id="UP001152562"/>
    </source>
</evidence>
<comment type="caution">
    <text evidence="1">The sequence shown here is derived from an EMBL/GenBank/DDBJ whole genome shotgun (WGS) entry which is preliminary data.</text>
</comment>
<reference evidence="1" key="1">
    <citation type="submission" date="2022-05" db="EMBL/GenBank/DDBJ databases">
        <authorList>
            <person name="Okamura Y."/>
        </authorList>
    </citation>
    <scope>NUCLEOTIDE SEQUENCE</scope>
</reference>
<dbReference type="Proteomes" id="UP001152562">
    <property type="component" value="Unassembled WGS sequence"/>
</dbReference>
<keyword evidence="2" id="KW-1185">Reference proteome</keyword>
<accession>A0A9P0TM57</accession>
<gene>
    <name evidence="1" type="ORF">PIBRA_LOCUS7665</name>
</gene>
<name>A0A9P0TM57_PIEBR</name>
<proteinExistence type="predicted"/>